<keyword evidence="4" id="KW-1185">Reference proteome</keyword>
<name>A0AA48K9Z8_9BACT</name>
<evidence type="ECO:0000256" key="1">
    <source>
        <dbReference type="SAM" id="Phobius"/>
    </source>
</evidence>
<dbReference type="RefSeq" id="WP_316412266.1">
    <property type="nucleotide sequence ID" value="NZ_AP027080.1"/>
</dbReference>
<dbReference type="InterPro" id="IPR016032">
    <property type="entry name" value="Sig_transdc_resp-reg_C-effctor"/>
</dbReference>
<feature type="transmembrane region" description="Helical" evidence="1">
    <location>
        <begin position="50"/>
        <end position="71"/>
    </location>
</feature>
<keyword evidence="1" id="KW-0472">Membrane</keyword>
<evidence type="ECO:0000313" key="3">
    <source>
        <dbReference type="EMBL" id="BDU73595.1"/>
    </source>
</evidence>
<gene>
    <name evidence="3" type="ORF">METEAL_27690</name>
</gene>
<dbReference type="InterPro" id="IPR036388">
    <property type="entry name" value="WH-like_DNA-bd_sf"/>
</dbReference>
<sequence length="196" mass="21088">MNGLATGAHRTDGGWRPPALLAAVLLAMALLLGVDLATDRAQHATGLMHLLVEGIGAVAALGAAAWVVLALRSQRAEVRRLAGDLAASRDEARRWQGEASELLRGLSQAIDQQFDRWGLSPAEREIALLLLKGLSTREIGALRETREATVRQQAQGIYKKGGLLGRAELSAFFLEDLLVPKEQEAFTSIRPAPRGQ</sequence>
<evidence type="ECO:0000259" key="2">
    <source>
        <dbReference type="SMART" id="SM00421"/>
    </source>
</evidence>
<dbReference type="Gene3D" id="1.10.10.10">
    <property type="entry name" value="Winged helix-like DNA-binding domain superfamily/Winged helix DNA-binding domain"/>
    <property type="match status" value="1"/>
</dbReference>
<keyword evidence="1" id="KW-0812">Transmembrane</keyword>
<feature type="domain" description="HTH luxR-type" evidence="2">
    <location>
        <begin position="116"/>
        <end position="173"/>
    </location>
</feature>
<dbReference type="KEGG" id="msil:METEAL_27690"/>
<dbReference type="SMART" id="SM00421">
    <property type="entry name" value="HTH_LUXR"/>
    <property type="match status" value="1"/>
</dbReference>
<dbReference type="EMBL" id="AP027080">
    <property type="protein sequence ID" value="BDU73595.1"/>
    <property type="molecule type" value="Genomic_DNA"/>
</dbReference>
<dbReference type="GO" id="GO:0006355">
    <property type="term" value="P:regulation of DNA-templated transcription"/>
    <property type="evidence" value="ECO:0007669"/>
    <property type="project" value="InterPro"/>
</dbReference>
<feature type="transmembrane region" description="Helical" evidence="1">
    <location>
        <begin position="20"/>
        <end position="38"/>
    </location>
</feature>
<dbReference type="SUPFAM" id="SSF46894">
    <property type="entry name" value="C-terminal effector domain of the bipartite response regulators"/>
    <property type="match status" value="1"/>
</dbReference>
<dbReference type="AlphaFoldDB" id="A0AA48K9Z8"/>
<dbReference type="Proteomes" id="UP001238179">
    <property type="component" value="Chromosome"/>
</dbReference>
<accession>A0AA48K9Z8</accession>
<reference evidence="4" key="1">
    <citation type="journal article" date="2023" name="Int. J. Syst. Evol. Microbiol.">
        <title>Mesoterricola silvestris gen. nov., sp. nov., Mesoterricola sediminis sp. nov., Geothrix oryzae sp. nov., Geothrix edaphica sp. nov., Geothrix rubra sp. nov., and Geothrix limicola sp. nov., six novel members of Acidobacteriota isolated from soils.</title>
        <authorList>
            <person name="Itoh H."/>
            <person name="Sugisawa Y."/>
            <person name="Mise K."/>
            <person name="Xu Z."/>
            <person name="Kuniyasu M."/>
            <person name="Ushijima N."/>
            <person name="Kawano K."/>
            <person name="Kobayashi E."/>
            <person name="Shiratori Y."/>
            <person name="Masuda Y."/>
            <person name="Senoo K."/>
        </authorList>
    </citation>
    <scope>NUCLEOTIDE SEQUENCE [LARGE SCALE GENOMIC DNA]</scope>
    <source>
        <strain evidence="4">W79</strain>
    </source>
</reference>
<dbReference type="GO" id="GO:0003677">
    <property type="term" value="F:DNA binding"/>
    <property type="evidence" value="ECO:0007669"/>
    <property type="project" value="InterPro"/>
</dbReference>
<protein>
    <recommendedName>
        <fullName evidence="2">HTH luxR-type domain-containing protein</fullName>
    </recommendedName>
</protein>
<keyword evidence="1" id="KW-1133">Transmembrane helix</keyword>
<dbReference type="InterPro" id="IPR000792">
    <property type="entry name" value="Tscrpt_reg_LuxR_C"/>
</dbReference>
<proteinExistence type="predicted"/>
<organism evidence="3 4">
    <name type="scientific">Mesoterricola silvestris</name>
    <dbReference type="NCBI Taxonomy" id="2927979"/>
    <lineage>
        <taxon>Bacteria</taxon>
        <taxon>Pseudomonadati</taxon>
        <taxon>Acidobacteriota</taxon>
        <taxon>Holophagae</taxon>
        <taxon>Holophagales</taxon>
        <taxon>Holophagaceae</taxon>
        <taxon>Mesoterricola</taxon>
    </lineage>
</organism>
<evidence type="ECO:0000313" key="4">
    <source>
        <dbReference type="Proteomes" id="UP001238179"/>
    </source>
</evidence>